<protein>
    <recommendedName>
        <fullName evidence="4">Ankyrin</fullName>
    </recommendedName>
</protein>
<dbReference type="AlphaFoldDB" id="A0A9P7AL27"/>
<dbReference type="Gene3D" id="1.25.40.20">
    <property type="entry name" value="Ankyrin repeat-containing domain"/>
    <property type="match status" value="1"/>
</dbReference>
<evidence type="ECO:0008006" key="4">
    <source>
        <dbReference type="Google" id="ProtNLM"/>
    </source>
</evidence>
<keyword evidence="1" id="KW-0040">ANK repeat</keyword>
<evidence type="ECO:0000313" key="2">
    <source>
        <dbReference type="EMBL" id="KAG1790998.1"/>
    </source>
</evidence>
<dbReference type="SUPFAM" id="SSF48403">
    <property type="entry name" value="Ankyrin repeat"/>
    <property type="match status" value="1"/>
</dbReference>
<dbReference type="EMBL" id="JABBWG010000642">
    <property type="protein sequence ID" value="KAG1790998.1"/>
    <property type="molecule type" value="Genomic_DNA"/>
</dbReference>
<dbReference type="InterPro" id="IPR002110">
    <property type="entry name" value="Ankyrin_rpt"/>
</dbReference>
<comment type="caution">
    <text evidence="2">The sequence shown here is derived from an EMBL/GenBank/DDBJ whole genome shotgun (WGS) entry which is preliminary data.</text>
</comment>
<feature type="repeat" description="ANK" evidence="1">
    <location>
        <begin position="9"/>
        <end position="41"/>
    </location>
</feature>
<dbReference type="PROSITE" id="PS50088">
    <property type="entry name" value="ANK_REPEAT"/>
    <property type="match status" value="1"/>
</dbReference>
<evidence type="ECO:0000256" key="1">
    <source>
        <dbReference type="PROSITE-ProRule" id="PRU00023"/>
    </source>
</evidence>
<dbReference type="Pfam" id="PF12796">
    <property type="entry name" value="Ank_2"/>
    <property type="match status" value="1"/>
</dbReference>
<dbReference type="SMART" id="SM00248">
    <property type="entry name" value="ANK"/>
    <property type="match status" value="2"/>
</dbReference>
<keyword evidence="3" id="KW-1185">Reference proteome</keyword>
<reference evidence="2" key="1">
    <citation type="journal article" date="2020" name="New Phytol.">
        <title>Comparative genomics reveals dynamic genome evolution in host specialist ectomycorrhizal fungi.</title>
        <authorList>
            <person name="Lofgren L.A."/>
            <person name="Nguyen N.H."/>
            <person name="Vilgalys R."/>
            <person name="Ruytinx J."/>
            <person name="Liao H.L."/>
            <person name="Branco S."/>
            <person name="Kuo A."/>
            <person name="LaButti K."/>
            <person name="Lipzen A."/>
            <person name="Andreopoulos W."/>
            <person name="Pangilinan J."/>
            <person name="Riley R."/>
            <person name="Hundley H."/>
            <person name="Na H."/>
            <person name="Barry K."/>
            <person name="Grigoriev I.V."/>
            <person name="Stajich J.E."/>
            <person name="Kennedy P.G."/>
        </authorList>
    </citation>
    <scope>NUCLEOTIDE SEQUENCE</scope>
    <source>
        <strain evidence="2">MN1</strain>
    </source>
</reference>
<dbReference type="GeneID" id="64636551"/>
<dbReference type="InterPro" id="IPR036770">
    <property type="entry name" value="Ankyrin_rpt-contain_sf"/>
</dbReference>
<proteinExistence type="predicted"/>
<gene>
    <name evidence="2" type="ORF">BJ212DRAFT_1593167</name>
</gene>
<accession>A0A9P7AL27</accession>
<dbReference type="PANTHER" id="PTHR22677:SF4">
    <property type="entry name" value="USHER SYNDROME TYPE-1G PROTEIN-LIKE PROTEIN"/>
    <property type="match status" value="1"/>
</dbReference>
<evidence type="ECO:0000313" key="3">
    <source>
        <dbReference type="Proteomes" id="UP000807769"/>
    </source>
</evidence>
<sequence length="116" mass="12380">MVNCLDPGSGRSPLHVAASNGNIRCVEKLLESGALVHLRDELGHTALYYCGFRWLRLVGWRQGHGDIVDTLVSAGANLGGMENEAGYVGLAVQNAVHAGNEATVDIWRRAGVKLAD</sequence>
<dbReference type="PRINTS" id="PR01415">
    <property type="entry name" value="ANKYRIN"/>
</dbReference>
<dbReference type="OrthoDB" id="542841at2759"/>
<dbReference type="Proteomes" id="UP000807769">
    <property type="component" value="Unassembled WGS sequence"/>
</dbReference>
<organism evidence="2 3">
    <name type="scientific">Suillus subaureus</name>
    <dbReference type="NCBI Taxonomy" id="48587"/>
    <lineage>
        <taxon>Eukaryota</taxon>
        <taxon>Fungi</taxon>
        <taxon>Dikarya</taxon>
        <taxon>Basidiomycota</taxon>
        <taxon>Agaricomycotina</taxon>
        <taxon>Agaricomycetes</taxon>
        <taxon>Agaricomycetidae</taxon>
        <taxon>Boletales</taxon>
        <taxon>Suillineae</taxon>
        <taxon>Suillaceae</taxon>
        <taxon>Suillus</taxon>
    </lineage>
</organism>
<dbReference type="PROSITE" id="PS50297">
    <property type="entry name" value="ANK_REP_REGION"/>
    <property type="match status" value="1"/>
</dbReference>
<dbReference type="RefSeq" id="XP_041184763.1">
    <property type="nucleotide sequence ID" value="XM_041342535.1"/>
</dbReference>
<dbReference type="PANTHER" id="PTHR22677">
    <property type="entry name" value="ANKYRIN REPEAT DOMAIN-CONTAINING PROTEIN 60"/>
    <property type="match status" value="1"/>
</dbReference>
<name>A0A9P7AL27_9AGAM</name>
<dbReference type="InterPro" id="IPR039323">
    <property type="entry name" value="ANKRD_45/46/60"/>
</dbReference>